<feature type="compositionally biased region" description="Low complexity" evidence="1">
    <location>
        <begin position="400"/>
        <end position="412"/>
    </location>
</feature>
<evidence type="ECO:0000313" key="3">
    <source>
        <dbReference type="Proteomes" id="UP000283509"/>
    </source>
</evidence>
<organism evidence="2 3">
    <name type="scientific">Penaeus vannamei</name>
    <name type="common">Whiteleg shrimp</name>
    <name type="synonym">Litopenaeus vannamei</name>
    <dbReference type="NCBI Taxonomy" id="6689"/>
    <lineage>
        <taxon>Eukaryota</taxon>
        <taxon>Metazoa</taxon>
        <taxon>Ecdysozoa</taxon>
        <taxon>Arthropoda</taxon>
        <taxon>Crustacea</taxon>
        <taxon>Multicrustacea</taxon>
        <taxon>Malacostraca</taxon>
        <taxon>Eumalacostraca</taxon>
        <taxon>Eucarida</taxon>
        <taxon>Decapoda</taxon>
        <taxon>Dendrobranchiata</taxon>
        <taxon>Penaeoidea</taxon>
        <taxon>Penaeidae</taxon>
        <taxon>Penaeus</taxon>
    </lineage>
</organism>
<feature type="region of interest" description="Disordered" evidence="1">
    <location>
        <begin position="279"/>
        <end position="316"/>
    </location>
</feature>
<feature type="compositionally biased region" description="Polar residues" evidence="1">
    <location>
        <begin position="413"/>
        <end position="435"/>
    </location>
</feature>
<name>A0A3R7SXS4_PENVA</name>
<sequence length="542" mass="58460">MPSSTRPYRRQEAISVKVLLYRTHLQVSGSEGATCSPRPASQPEPLASCFVRASQPNVRPSSQPEPFGCPPSSGITAVATEPFGFLLSSGVATLGPLAFLLPPGVAKPRPFALPPRPASQTRALYGFLLSPASAQTRPLWLPSFAPATFANPRALCFLLLVRATSQRCRPFELLLSSGVATRGPLASSFVRRRNPRPFGFLLRPASQPEALCVTSFVRVATRRALWLPLRPRLATAEATLGFSFVRPCRQTEALWLPSFARRSQPSPLSYPPFVRRRNRGPFAALPPSRPASPTQTAPLLPALRPGSHRRNPRALSLPPALPAQLANERPLASSSSPALATKTQAPFGFLASSGVRKPEPLAYLLTPRRPQPRPLLGFLLASGASPPTEPFLASSFDTRSSQTSPIGSPSSGHRSATRSPYVTFPSSGHPSSNTRPLLRFTSFAPRVRNPRPFGFLLRPASQPEALWLLSSGPLEFPPEHCTFRPFLLSPASQTAAPLASSFAPGVANLKPFAAYLLRPRIVFRNPSALATLPPSPRPFAKP</sequence>
<dbReference type="Proteomes" id="UP000283509">
    <property type="component" value="Unassembled WGS sequence"/>
</dbReference>
<feature type="region of interest" description="Disordered" evidence="1">
    <location>
        <begin position="390"/>
        <end position="436"/>
    </location>
</feature>
<reference evidence="2 3" key="1">
    <citation type="submission" date="2018-04" db="EMBL/GenBank/DDBJ databases">
        <authorList>
            <person name="Zhang X."/>
            <person name="Yuan J."/>
            <person name="Li F."/>
            <person name="Xiang J."/>
        </authorList>
    </citation>
    <scope>NUCLEOTIDE SEQUENCE [LARGE SCALE GENOMIC DNA]</scope>
    <source>
        <tissue evidence="2">Muscle</tissue>
    </source>
</reference>
<comment type="caution">
    <text evidence="2">The sequence shown here is derived from an EMBL/GenBank/DDBJ whole genome shotgun (WGS) entry which is preliminary data.</text>
</comment>
<reference evidence="2 3" key="2">
    <citation type="submission" date="2019-01" db="EMBL/GenBank/DDBJ databases">
        <title>The decoding of complex shrimp genome reveals the adaptation for benthos swimmer, frequently molting mechanism and breeding impact on genome.</title>
        <authorList>
            <person name="Sun Y."/>
            <person name="Gao Y."/>
            <person name="Yu Y."/>
        </authorList>
    </citation>
    <scope>NUCLEOTIDE SEQUENCE [LARGE SCALE GENOMIC DNA]</scope>
    <source>
        <tissue evidence="2">Muscle</tissue>
    </source>
</reference>
<accession>A0A3R7SXS4</accession>
<protein>
    <submittedName>
        <fullName evidence="2">Uncharacterized protein</fullName>
    </submittedName>
</protein>
<keyword evidence="3" id="KW-1185">Reference proteome</keyword>
<proteinExistence type="predicted"/>
<evidence type="ECO:0000313" key="2">
    <source>
        <dbReference type="EMBL" id="ROT80356.1"/>
    </source>
</evidence>
<dbReference type="EMBL" id="QCYY01001127">
    <property type="protein sequence ID" value="ROT80356.1"/>
    <property type="molecule type" value="Genomic_DNA"/>
</dbReference>
<gene>
    <name evidence="2" type="ORF">C7M84_000913</name>
</gene>
<evidence type="ECO:0000256" key="1">
    <source>
        <dbReference type="SAM" id="MobiDB-lite"/>
    </source>
</evidence>
<dbReference type="AlphaFoldDB" id="A0A3R7SXS4"/>